<evidence type="ECO:0000259" key="9">
    <source>
        <dbReference type="PROSITE" id="PS50850"/>
    </source>
</evidence>
<feature type="transmembrane region" description="Helical" evidence="8">
    <location>
        <begin position="48"/>
        <end position="69"/>
    </location>
</feature>
<dbReference type="PROSITE" id="PS00216">
    <property type="entry name" value="SUGAR_TRANSPORT_1"/>
    <property type="match status" value="1"/>
</dbReference>
<keyword evidence="11" id="KW-1185">Reference proteome</keyword>
<dbReference type="GO" id="GO:0022857">
    <property type="term" value="F:transmembrane transporter activity"/>
    <property type="evidence" value="ECO:0007669"/>
    <property type="project" value="InterPro"/>
</dbReference>
<feature type="transmembrane region" description="Helical" evidence="8">
    <location>
        <begin position="350"/>
        <end position="369"/>
    </location>
</feature>
<dbReference type="InterPro" id="IPR005829">
    <property type="entry name" value="Sugar_transporter_CS"/>
</dbReference>
<organism evidence="10 11">
    <name type="scientific">Paraphotobacterium marinum</name>
    <dbReference type="NCBI Taxonomy" id="1755811"/>
    <lineage>
        <taxon>Bacteria</taxon>
        <taxon>Pseudomonadati</taxon>
        <taxon>Pseudomonadota</taxon>
        <taxon>Gammaproteobacteria</taxon>
        <taxon>Vibrionales</taxon>
        <taxon>Vibrionaceae</taxon>
        <taxon>Paraphotobacterium</taxon>
    </lineage>
</organism>
<evidence type="ECO:0000256" key="6">
    <source>
        <dbReference type="ARBA" id="ARBA00022989"/>
    </source>
</evidence>
<dbReference type="InterPro" id="IPR011701">
    <property type="entry name" value="MFS"/>
</dbReference>
<evidence type="ECO:0000256" key="1">
    <source>
        <dbReference type="ARBA" id="ARBA00003279"/>
    </source>
</evidence>
<feature type="transmembrane region" description="Helical" evidence="8">
    <location>
        <begin position="106"/>
        <end position="130"/>
    </location>
</feature>
<comment type="similarity">
    <text evidence="3">Belongs to the major facilitator superfamily. TCR/Tet family.</text>
</comment>
<dbReference type="CDD" id="cd17330">
    <property type="entry name" value="MFS_SLC46_TetA_like"/>
    <property type="match status" value="1"/>
</dbReference>
<evidence type="ECO:0000256" key="7">
    <source>
        <dbReference type="ARBA" id="ARBA00023136"/>
    </source>
</evidence>
<reference evidence="10 11" key="1">
    <citation type="journal article" date="2016" name="Int. J. Syst. Evol. Microbiol.">
        <title>Paraphotobacterium marinum gen. nov., sp. nov., a member of the family Vibrionaceae, isolated from surface seawater.</title>
        <authorList>
            <person name="Huang Z."/>
            <person name="Dong C."/>
            <person name="Shao Z."/>
        </authorList>
    </citation>
    <scope>NUCLEOTIDE SEQUENCE [LARGE SCALE GENOMIC DNA]</scope>
    <source>
        <strain evidence="10 11">NSCS20N07D</strain>
    </source>
</reference>
<feature type="transmembrane region" description="Helical" evidence="8">
    <location>
        <begin position="381"/>
        <end position="401"/>
    </location>
</feature>
<feature type="transmembrane region" description="Helical" evidence="8">
    <location>
        <begin position="7"/>
        <end position="28"/>
    </location>
</feature>
<feature type="transmembrane region" description="Helical" evidence="8">
    <location>
        <begin position="314"/>
        <end position="338"/>
    </location>
</feature>
<comment type="function">
    <text evidence="1">Resistance to tetracycline by an active tetracycline efflux. This is an energy-dependent process that decreases the accumulation of the antibiotic in whole cells. This protein functions as a metal-tetracycline/H(+) antiporter.</text>
</comment>
<keyword evidence="7 8" id="KW-0472">Membrane</keyword>
<evidence type="ECO:0000313" key="10">
    <source>
        <dbReference type="EMBL" id="ASK79632.1"/>
    </source>
</evidence>
<name>A0A220VHH4_9GAMM</name>
<dbReference type="OrthoDB" id="9814303at2"/>
<feature type="domain" description="Major facilitator superfamily (MFS) profile" evidence="9">
    <location>
        <begin position="7"/>
        <end position="403"/>
    </location>
</feature>
<dbReference type="Proteomes" id="UP000242175">
    <property type="component" value="Chromosome small"/>
</dbReference>
<feature type="transmembrane region" description="Helical" evidence="8">
    <location>
        <begin position="81"/>
        <end position="100"/>
    </location>
</feature>
<feature type="transmembrane region" description="Helical" evidence="8">
    <location>
        <begin position="255"/>
        <end position="276"/>
    </location>
</feature>
<keyword evidence="4" id="KW-0813">Transport</keyword>
<dbReference type="PANTHER" id="PTHR23504:SF15">
    <property type="entry name" value="MAJOR FACILITATOR SUPERFAMILY (MFS) PROFILE DOMAIN-CONTAINING PROTEIN"/>
    <property type="match status" value="1"/>
</dbReference>
<gene>
    <name evidence="10" type="ORF">CF386_11295</name>
</gene>
<evidence type="ECO:0000256" key="8">
    <source>
        <dbReference type="SAM" id="Phobius"/>
    </source>
</evidence>
<feature type="transmembrane region" description="Helical" evidence="8">
    <location>
        <begin position="142"/>
        <end position="164"/>
    </location>
</feature>
<dbReference type="Pfam" id="PF07690">
    <property type="entry name" value="MFS_1"/>
    <property type="match status" value="1"/>
</dbReference>
<comment type="subcellular location">
    <subcellularLocation>
        <location evidence="2">Membrane</location>
        <topology evidence="2">Multi-pass membrane protein</topology>
    </subcellularLocation>
</comment>
<dbReference type="AlphaFoldDB" id="A0A220VHH4"/>
<accession>A0A220VHH4</accession>
<evidence type="ECO:0000313" key="11">
    <source>
        <dbReference type="Proteomes" id="UP000242175"/>
    </source>
</evidence>
<dbReference type="PANTHER" id="PTHR23504">
    <property type="entry name" value="MAJOR FACILITATOR SUPERFAMILY DOMAIN-CONTAINING PROTEIN 10"/>
    <property type="match status" value="1"/>
</dbReference>
<feature type="transmembrane region" description="Helical" evidence="8">
    <location>
        <begin position="170"/>
        <end position="194"/>
    </location>
</feature>
<dbReference type="InterPro" id="IPR036259">
    <property type="entry name" value="MFS_trans_sf"/>
</dbReference>
<dbReference type="SUPFAM" id="SSF103473">
    <property type="entry name" value="MFS general substrate transporter"/>
    <property type="match status" value="1"/>
</dbReference>
<feature type="transmembrane region" description="Helical" evidence="8">
    <location>
        <begin position="226"/>
        <end position="249"/>
    </location>
</feature>
<keyword evidence="6 8" id="KW-1133">Transmembrane helix</keyword>
<dbReference type="InterPro" id="IPR001958">
    <property type="entry name" value="Tet-R_TetA/multi-R_MdtG-like"/>
</dbReference>
<dbReference type="RefSeq" id="WP_089074540.1">
    <property type="nucleotide sequence ID" value="NZ_CBCSAM010000014.1"/>
</dbReference>
<protein>
    <recommendedName>
        <fullName evidence="9">Major facilitator superfamily (MFS) profile domain-containing protein</fullName>
    </recommendedName>
</protein>
<sequence>MDRNKLIILLLFLTIVIDIMGVGIIIPLMPDLFFGNKLIFQFDNNLQFLAYGLAMAIWPLGLVLGAPIIGELSDKFGRKKLIILSLVFTAISYFIIALSIETKNFYLFIFARLLGGIFAGSFEVAQAYTVDISSSGERAKNMGYIIIAANLGTIIGPILSGIINDPMYNLPIYTVILLAGILSIINACLVKLFLSVDQPKFPSLKISLLHCLKTIFFLFSDKRVNALGLVFILMQLGYGLFYLGVPVFLQMKFDYSVQFISFYFAVMGIAVVLFAFFQEYLFKALSEVKLYIISSIICSISFLVITQVTSNYFYLTWILGALSSVSQLIAYTSSITLLSKKVSEKEQGKLMGGAGAGFGLAWFISSLMIGKISEVSIKLPLYYGSVFFILSILFLCLFRYFKQFNNFGTFKK</sequence>
<dbReference type="KEGG" id="pmai:CF386_11295"/>
<evidence type="ECO:0000256" key="3">
    <source>
        <dbReference type="ARBA" id="ARBA00007520"/>
    </source>
</evidence>
<dbReference type="InterPro" id="IPR020846">
    <property type="entry name" value="MFS_dom"/>
</dbReference>
<evidence type="ECO:0000256" key="4">
    <source>
        <dbReference type="ARBA" id="ARBA00022448"/>
    </source>
</evidence>
<feature type="transmembrane region" description="Helical" evidence="8">
    <location>
        <begin position="288"/>
        <end position="308"/>
    </location>
</feature>
<evidence type="ECO:0000256" key="5">
    <source>
        <dbReference type="ARBA" id="ARBA00022692"/>
    </source>
</evidence>
<dbReference type="PROSITE" id="PS50850">
    <property type="entry name" value="MFS"/>
    <property type="match status" value="1"/>
</dbReference>
<evidence type="ECO:0000256" key="2">
    <source>
        <dbReference type="ARBA" id="ARBA00004141"/>
    </source>
</evidence>
<dbReference type="PRINTS" id="PR01035">
    <property type="entry name" value="TCRTETA"/>
</dbReference>
<dbReference type="Gene3D" id="1.20.1250.20">
    <property type="entry name" value="MFS general substrate transporter like domains"/>
    <property type="match status" value="1"/>
</dbReference>
<dbReference type="EMBL" id="CP022356">
    <property type="protein sequence ID" value="ASK79632.1"/>
    <property type="molecule type" value="Genomic_DNA"/>
</dbReference>
<dbReference type="GO" id="GO:0016020">
    <property type="term" value="C:membrane"/>
    <property type="evidence" value="ECO:0007669"/>
    <property type="project" value="UniProtKB-SubCell"/>
</dbReference>
<keyword evidence="5 8" id="KW-0812">Transmembrane</keyword>
<proteinExistence type="inferred from homology"/>